<evidence type="ECO:0000313" key="4">
    <source>
        <dbReference type="EMBL" id="WOE74299.1"/>
    </source>
</evidence>
<keyword evidence="2" id="KW-0732">Signal</keyword>
<name>A0AA97HZ76_9SPHN</name>
<dbReference type="InterPro" id="IPR007730">
    <property type="entry name" value="SPOR-like_dom"/>
</dbReference>
<dbReference type="GO" id="GO:0042834">
    <property type="term" value="F:peptidoglycan binding"/>
    <property type="evidence" value="ECO:0007669"/>
    <property type="project" value="InterPro"/>
</dbReference>
<dbReference type="Gene3D" id="3.30.70.1070">
    <property type="entry name" value="Sporulation related repeat"/>
    <property type="match status" value="1"/>
</dbReference>
<dbReference type="EMBL" id="CP136594">
    <property type="protein sequence ID" value="WOE74299.1"/>
    <property type="molecule type" value="Genomic_DNA"/>
</dbReference>
<proteinExistence type="predicted"/>
<dbReference type="Proteomes" id="UP001302429">
    <property type="component" value="Chromosome"/>
</dbReference>
<dbReference type="PROSITE" id="PS51724">
    <property type="entry name" value="SPOR"/>
    <property type="match status" value="1"/>
</dbReference>
<dbReference type="AlphaFoldDB" id="A0AA97HZ76"/>
<dbReference type="Pfam" id="PF05036">
    <property type="entry name" value="SPOR"/>
    <property type="match status" value="1"/>
</dbReference>
<dbReference type="SUPFAM" id="SSF110997">
    <property type="entry name" value="Sporulation related repeat"/>
    <property type="match status" value="1"/>
</dbReference>
<feature type="domain" description="SPOR" evidence="3">
    <location>
        <begin position="349"/>
        <end position="432"/>
    </location>
</feature>
<feature type="signal peptide" evidence="2">
    <location>
        <begin position="1"/>
        <end position="25"/>
    </location>
</feature>
<accession>A0AA97HZ76</accession>
<dbReference type="RefSeq" id="WP_317080536.1">
    <property type="nucleotide sequence ID" value="NZ_CP136594.1"/>
</dbReference>
<keyword evidence="5" id="KW-1185">Reference proteome</keyword>
<gene>
    <name evidence="4" type="ORF">RB602_10600</name>
</gene>
<dbReference type="InterPro" id="IPR011990">
    <property type="entry name" value="TPR-like_helical_dom_sf"/>
</dbReference>
<protein>
    <submittedName>
        <fullName evidence="4">SPOR domain-containing protein</fullName>
    </submittedName>
</protein>
<feature type="region of interest" description="Disordered" evidence="1">
    <location>
        <begin position="261"/>
        <end position="280"/>
    </location>
</feature>
<dbReference type="SUPFAM" id="SSF48452">
    <property type="entry name" value="TPR-like"/>
    <property type="match status" value="1"/>
</dbReference>
<dbReference type="KEGG" id="acoa:RB602_10600"/>
<evidence type="ECO:0000256" key="2">
    <source>
        <dbReference type="SAM" id="SignalP"/>
    </source>
</evidence>
<dbReference type="Gene3D" id="1.25.40.10">
    <property type="entry name" value="Tetratricopeptide repeat domain"/>
    <property type="match status" value="1"/>
</dbReference>
<dbReference type="PROSITE" id="PS51257">
    <property type="entry name" value="PROKAR_LIPOPROTEIN"/>
    <property type="match status" value="1"/>
</dbReference>
<reference evidence="4 5" key="1">
    <citation type="submission" date="2023-10" db="EMBL/GenBank/DDBJ databases">
        <title>Complete genome sequence of a Sphingomonadaceae bacterium.</title>
        <authorList>
            <person name="Yan C."/>
        </authorList>
    </citation>
    <scope>NUCLEOTIDE SEQUENCE [LARGE SCALE GENOMIC DNA]</scope>
    <source>
        <strain evidence="4 5">SCSIO 66989</strain>
    </source>
</reference>
<sequence>MMTRKSVWKIAVSSLIMGASLASCASGSQSARPQSLTAKAEKALEKGDTLDAIARAEEAVRVGPREVAARSVLAQSYLAAGRFMSAEKTFEDALELGDTSARTVISLALAYVANDKSVTARNLLADHRDAIPASDYGLAMALAGDVKQGVRLLEDLVRNGVNSPKVRQNLAYSYALDGRWSEAKLLASQDVSPEQANARILEWARTARPDLAQMRVAALLGVKAYQADDGQPAQLALAPQTENEMAVALTDTVMQAEAKAEAEKLEKAPEKPEFEAESAPSVAVPQAPVQLAAAAPVPLIAAPEKPIRVKQVESIEIPAAKPAKATPAPKAVAKPAPARAAFRAANSGSVREGSYIVQLGAFSSQANAERAWSVFSGKYRELRGFDHVRTPVTSRGRKLHRVSAAGLGNRQSAIAMCNGIKASGGSCIVRKAGKSIAGTRFASR</sequence>
<dbReference type="InterPro" id="IPR036680">
    <property type="entry name" value="SPOR-like_sf"/>
</dbReference>
<organism evidence="4 5">
    <name type="scientific">Alterisphingorhabdus coralli</name>
    <dbReference type="NCBI Taxonomy" id="3071408"/>
    <lineage>
        <taxon>Bacteria</taxon>
        <taxon>Pseudomonadati</taxon>
        <taxon>Pseudomonadota</taxon>
        <taxon>Alphaproteobacteria</taxon>
        <taxon>Sphingomonadales</taxon>
        <taxon>Sphingomonadaceae</taxon>
        <taxon>Alterisphingorhabdus (ex Yan et al. 2024)</taxon>
    </lineage>
</organism>
<dbReference type="Pfam" id="PF13432">
    <property type="entry name" value="TPR_16"/>
    <property type="match status" value="1"/>
</dbReference>
<feature type="chain" id="PRO_5041652384" evidence="2">
    <location>
        <begin position="26"/>
        <end position="444"/>
    </location>
</feature>
<evidence type="ECO:0000259" key="3">
    <source>
        <dbReference type="PROSITE" id="PS51724"/>
    </source>
</evidence>
<evidence type="ECO:0000256" key="1">
    <source>
        <dbReference type="SAM" id="MobiDB-lite"/>
    </source>
</evidence>
<feature type="compositionally biased region" description="Basic and acidic residues" evidence="1">
    <location>
        <begin position="261"/>
        <end position="274"/>
    </location>
</feature>
<evidence type="ECO:0000313" key="5">
    <source>
        <dbReference type="Proteomes" id="UP001302429"/>
    </source>
</evidence>